<feature type="non-terminal residue" evidence="1">
    <location>
        <position position="72"/>
    </location>
</feature>
<dbReference type="AlphaFoldDB" id="A0A9Q0UHV4"/>
<name>A0A9Q0UHV4_SALVM</name>
<protein>
    <submittedName>
        <fullName evidence="1">Uncharacterized protein</fullName>
    </submittedName>
</protein>
<dbReference type="PANTHER" id="PTHR46999:SF4">
    <property type="entry name" value="ALPHA-GLUCAN WATER DIKINASE 2"/>
    <property type="match status" value="1"/>
</dbReference>
<sequence length="72" mass="8154">FGLQMVSCRKDNLNHENLCMAVLIQEVICGDYTFAIHTKNPLSWDTCEIHAKVTGHPSKNIGLYSKPSIMYQ</sequence>
<dbReference type="Proteomes" id="UP001151529">
    <property type="component" value="Chromosome 2"/>
</dbReference>
<dbReference type="EMBL" id="JAPFFL010000004">
    <property type="protein sequence ID" value="KAJ6730225.1"/>
    <property type="molecule type" value="Genomic_DNA"/>
</dbReference>
<organism evidence="1 2">
    <name type="scientific">Salix viminalis</name>
    <name type="common">Common osier</name>
    <name type="synonym">Basket willow</name>
    <dbReference type="NCBI Taxonomy" id="40686"/>
    <lineage>
        <taxon>Eukaryota</taxon>
        <taxon>Viridiplantae</taxon>
        <taxon>Streptophyta</taxon>
        <taxon>Embryophyta</taxon>
        <taxon>Tracheophyta</taxon>
        <taxon>Spermatophyta</taxon>
        <taxon>Magnoliopsida</taxon>
        <taxon>eudicotyledons</taxon>
        <taxon>Gunneridae</taxon>
        <taxon>Pentapetalae</taxon>
        <taxon>rosids</taxon>
        <taxon>fabids</taxon>
        <taxon>Malpighiales</taxon>
        <taxon>Salicaceae</taxon>
        <taxon>Saliceae</taxon>
        <taxon>Salix</taxon>
    </lineage>
</organism>
<feature type="non-terminal residue" evidence="1">
    <location>
        <position position="1"/>
    </location>
</feature>
<comment type="caution">
    <text evidence="1">The sequence shown here is derived from an EMBL/GenBank/DDBJ whole genome shotgun (WGS) entry which is preliminary data.</text>
</comment>
<dbReference type="PANTHER" id="PTHR46999">
    <property type="entry name" value="ALPHA-GLUCAN WATER DIKINASE 1, CHLOROPLASTIC-RELATED"/>
    <property type="match status" value="1"/>
</dbReference>
<reference evidence="1" key="2">
    <citation type="journal article" date="2023" name="Int. J. Mol. Sci.">
        <title>De Novo Assembly and Annotation of 11 Diverse Shrub Willow (Salix) Genomes Reveals Novel Gene Organization in Sex-Linked Regions.</title>
        <authorList>
            <person name="Hyden B."/>
            <person name="Feng K."/>
            <person name="Yates T.B."/>
            <person name="Jawdy S."/>
            <person name="Cereghino C."/>
            <person name="Smart L.B."/>
            <person name="Muchero W."/>
        </authorList>
    </citation>
    <scope>NUCLEOTIDE SEQUENCE [LARGE SCALE GENOMIC DNA]</scope>
    <source>
        <tissue evidence="1">Shoot tip</tissue>
    </source>
</reference>
<evidence type="ECO:0000313" key="2">
    <source>
        <dbReference type="Proteomes" id="UP001151529"/>
    </source>
</evidence>
<proteinExistence type="predicted"/>
<dbReference type="OrthoDB" id="6123450at2759"/>
<gene>
    <name evidence="1" type="ORF">OIU85_021058</name>
</gene>
<evidence type="ECO:0000313" key="1">
    <source>
        <dbReference type="EMBL" id="KAJ6730225.1"/>
    </source>
</evidence>
<accession>A0A9Q0UHV4</accession>
<reference evidence="1" key="1">
    <citation type="submission" date="2022-11" db="EMBL/GenBank/DDBJ databases">
        <authorList>
            <person name="Hyden B.L."/>
            <person name="Feng K."/>
            <person name="Yates T."/>
            <person name="Jawdy S."/>
            <person name="Smart L.B."/>
            <person name="Muchero W."/>
        </authorList>
    </citation>
    <scope>NUCLEOTIDE SEQUENCE</scope>
    <source>
        <tissue evidence="1">Shoot tip</tissue>
    </source>
</reference>
<keyword evidence="2" id="KW-1185">Reference proteome</keyword>